<evidence type="ECO:0000313" key="2">
    <source>
        <dbReference type="Proteomes" id="UP000320914"/>
    </source>
</evidence>
<protein>
    <submittedName>
        <fullName evidence="1">Uncharacterized protein</fullName>
    </submittedName>
</protein>
<proteinExistence type="predicted"/>
<dbReference type="Proteomes" id="UP000320914">
    <property type="component" value="Unassembled WGS sequence"/>
</dbReference>
<accession>A0A502IBY7</accession>
<reference evidence="1 2" key="1">
    <citation type="journal article" date="2019" name="Environ. Microbiol.">
        <title>Species interactions and distinct microbial communities in high Arctic permafrost affected cryosols are associated with the CH4 and CO2 gas fluxes.</title>
        <authorList>
            <person name="Altshuler I."/>
            <person name="Hamel J."/>
            <person name="Turney S."/>
            <person name="Magnuson E."/>
            <person name="Levesque R."/>
            <person name="Greer C."/>
            <person name="Whyte L.G."/>
        </authorList>
    </citation>
    <scope>NUCLEOTIDE SEQUENCE [LARGE SCALE GENOMIC DNA]</scope>
    <source>
        <strain evidence="1 2">OWC5</strain>
    </source>
</reference>
<name>A0A502IBY7_9PSED</name>
<organism evidence="1 2">
    <name type="scientific">Pseudomonas mandelii</name>
    <dbReference type="NCBI Taxonomy" id="75612"/>
    <lineage>
        <taxon>Bacteria</taxon>
        <taxon>Pseudomonadati</taxon>
        <taxon>Pseudomonadota</taxon>
        <taxon>Gammaproteobacteria</taxon>
        <taxon>Pseudomonadales</taxon>
        <taxon>Pseudomonadaceae</taxon>
        <taxon>Pseudomonas</taxon>
    </lineage>
</organism>
<dbReference type="EMBL" id="RCZA01000004">
    <property type="protein sequence ID" value="TPG84439.1"/>
    <property type="molecule type" value="Genomic_DNA"/>
</dbReference>
<evidence type="ECO:0000313" key="1">
    <source>
        <dbReference type="EMBL" id="TPG84439.1"/>
    </source>
</evidence>
<comment type="caution">
    <text evidence="1">The sequence shown here is derived from an EMBL/GenBank/DDBJ whole genome shotgun (WGS) entry which is preliminary data.</text>
</comment>
<dbReference type="AlphaFoldDB" id="A0A502IBY7"/>
<sequence length="111" mass="12617">MELESELEATVWAVALRAYGASLHQVLGQALAQYKRQPGLDELTRFHPSTGGQAGVRALGCALSKEMPNWGDRHRDDYIEIRRELRWHIARHLHLPELHAKSDKGNSVHLF</sequence>
<gene>
    <name evidence="1" type="ORF">EAH74_10310</name>
</gene>